<feature type="domain" description="BLOC-2 complex member HPS3 C-terminal" evidence="3">
    <location>
        <begin position="436"/>
        <end position="742"/>
    </location>
</feature>
<evidence type="ECO:0000313" key="5">
    <source>
        <dbReference type="Proteomes" id="UP000230750"/>
    </source>
</evidence>
<gene>
    <name evidence="4" type="ORF">BSL78_08022</name>
</gene>
<accession>A0A2G8L4A4</accession>
<sequence>MVLVISCHPFSSQRVINPSKEPIKCIISGEWTFLFTIGCGMEIHKLVNSDWCLQFTIQNEGFVEQAVICRKGNYLASLEKNQFGDFVQVYHDLLDDSRNVSDEPENWRYKLSLDFTPTCIDCCSLSGSLAVGGNECVSIFKLDSEEMTGRATLKASMNIHVSYLNIQLLNIQQNFLAVSSTKEMHVLYVPNMNIRESHRLPKHYREVLEATILPSVAAEEIYYHRKEDIFELHGPSCFAPRTAVLVQSSDRSESEATERTLHLLYKLLSEKETPFHTLQLSPRYYSQDEGQEAAPSVITMHCLVSNKKEGFLFQLYPCVMLQSRYLYTSPCTSVSLDHQFLFATTDHGLVTYTHRAHAAFINQLYLTGRIDEDGPDPMHEVCLVSQKPFYGLQSLCTSGNRVLMMSKIREERKSTRTSSENSWSIYILDAANPCDIFDDIVDFSLHSNQMNPETYLQGLIEAHFLLRSEVINKMSLITDEQLKEYFKKSCKLLGEFYARLLKGRGITSTCGPLPQAVKGEEVETVSASRGFLHYLKNAIFSSKMCGQHISQECLSSVLDIFLKYEPMLCSEVIVAPHLQEKINLKKADEVLAHLRTQVMHGQQYQWKPLDFIAAITVHLRKGEMEQAMATFDLIYEDELVNLCCEREHLVVCKTKKLFTYFAEMMSKFPSAIVSILINLTEVRKMSYLEVCDVIEKSIPEGLGQDVILMQYLEAFITSSSDSCLGFKMVAVEKLLHLYLRHLMLEASSSSSSSSSEVMKRNPQSTLRTGGKQAKRSSRHSWLDKLPPFEGSPGQCRSTSFQRSPQYKIHIQYNAVEKRLSKELCLPDMEVDPFEQAIFHNDIIDLLCVTCTCKEPYLRVVKKASRSGLLAG</sequence>
<dbReference type="InterPro" id="IPR029438">
    <property type="entry name" value="HPS3_C"/>
</dbReference>
<evidence type="ECO:0000256" key="1">
    <source>
        <dbReference type="SAM" id="MobiDB-lite"/>
    </source>
</evidence>
<comment type="caution">
    <text evidence="4">The sequence shown here is derived from an EMBL/GenBank/DDBJ whole genome shotgun (WGS) entry which is preliminary data.</text>
</comment>
<reference evidence="4 5" key="1">
    <citation type="journal article" date="2017" name="PLoS Biol.">
        <title>The sea cucumber genome provides insights into morphological evolution and visceral regeneration.</title>
        <authorList>
            <person name="Zhang X."/>
            <person name="Sun L."/>
            <person name="Yuan J."/>
            <person name="Sun Y."/>
            <person name="Gao Y."/>
            <person name="Zhang L."/>
            <person name="Li S."/>
            <person name="Dai H."/>
            <person name="Hamel J.F."/>
            <person name="Liu C."/>
            <person name="Yu Y."/>
            <person name="Liu S."/>
            <person name="Lin W."/>
            <person name="Guo K."/>
            <person name="Jin S."/>
            <person name="Xu P."/>
            <person name="Storey K.B."/>
            <person name="Huan P."/>
            <person name="Zhang T."/>
            <person name="Zhou Y."/>
            <person name="Zhang J."/>
            <person name="Lin C."/>
            <person name="Li X."/>
            <person name="Xing L."/>
            <person name="Huo D."/>
            <person name="Sun M."/>
            <person name="Wang L."/>
            <person name="Mercier A."/>
            <person name="Li F."/>
            <person name="Yang H."/>
            <person name="Xiang J."/>
        </authorList>
    </citation>
    <scope>NUCLEOTIDE SEQUENCE [LARGE SCALE GENOMIC DNA]</scope>
    <source>
        <strain evidence="4">Shaxun</strain>
        <tissue evidence="4">Muscle</tissue>
    </source>
</reference>
<dbReference type="Pfam" id="PF14761">
    <property type="entry name" value="HPS3_N"/>
    <property type="match status" value="1"/>
</dbReference>
<proteinExistence type="predicted"/>
<dbReference type="EMBL" id="MRZV01000226">
    <property type="protein sequence ID" value="PIK55072.1"/>
    <property type="molecule type" value="Genomic_DNA"/>
</dbReference>
<dbReference type="PANTHER" id="PTHR28633:SF1">
    <property type="entry name" value="BLOC-2 COMPLEX MEMBER HPS3"/>
    <property type="match status" value="1"/>
</dbReference>
<feature type="region of interest" description="Disordered" evidence="1">
    <location>
        <begin position="752"/>
        <end position="800"/>
    </location>
</feature>
<dbReference type="AlphaFoldDB" id="A0A2G8L4A4"/>
<dbReference type="Proteomes" id="UP000230750">
    <property type="component" value="Unassembled WGS sequence"/>
</dbReference>
<protein>
    <submittedName>
        <fullName evidence="4">Putative Hermansky-Pudlak syndrome 3 protein</fullName>
    </submittedName>
</protein>
<dbReference type="InterPro" id="IPR017216">
    <property type="entry name" value="HPS3"/>
</dbReference>
<dbReference type="PANTHER" id="PTHR28633">
    <property type="entry name" value="HERMANSKY-PUDLAK SYNDROME 3 PROTEIN"/>
    <property type="match status" value="1"/>
</dbReference>
<evidence type="ECO:0000313" key="4">
    <source>
        <dbReference type="EMBL" id="PIK55072.1"/>
    </source>
</evidence>
<dbReference type="GO" id="GO:0005737">
    <property type="term" value="C:cytoplasm"/>
    <property type="evidence" value="ECO:0007669"/>
    <property type="project" value="TreeGrafter"/>
</dbReference>
<dbReference type="OrthoDB" id="10255480at2759"/>
<dbReference type="Pfam" id="PF14763">
    <property type="entry name" value="HPS3_C"/>
    <property type="match status" value="1"/>
</dbReference>
<organism evidence="4 5">
    <name type="scientific">Stichopus japonicus</name>
    <name type="common">Sea cucumber</name>
    <dbReference type="NCBI Taxonomy" id="307972"/>
    <lineage>
        <taxon>Eukaryota</taxon>
        <taxon>Metazoa</taxon>
        <taxon>Echinodermata</taxon>
        <taxon>Eleutherozoa</taxon>
        <taxon>Echinozoa</taxon>
        <taxon>Holothuroidea</taxon>
        <taxon>Aspidochirotacea</taxon>
        <taxon>Aspidochirotida</taxon>
        <taxon>Stichopodidae</taxon>
        <taxon>Apostichopus</taxon>
    </lineage>
</organism>
<dbReference type="STRING" id="307972.A0A2G8L4A4"/>
<name>A0A2G8L4A4_STIJA</name>
<evidence type="ECO:0000259" key="2">
    <source>
        <dbReference type="Pfam" id="PF14761"/>
    </source>
</evidence>
<keyword evidence="5" id="KW-1185">Reference proteome</keyword>
<dbReference type="InterPro" id="IPR029437">
    <property type="entry name" value="HPS3_N"/>
</dbReference>
<evidence type="ECO:0000259" key="3">
    <source>
        <dbReference type="Pfam" id="PF14763"/>
    </source>
</evidence>
<feature type="domain" description="BLOC-2 complex member HPS3 N-terminal" evidence="2">
    <location>
        <begin position="113"/>
        <end position="418"/>
    </location>
</feature>